<keyword evidence="2" id="KW-0808">Transferase</keyword>
<dbReference type="GeneID" id="85326564"/>
<dbReference type="Gene3D" id="3.90.1200.10">
    <property type="match status" value="1"/>
</dbReference>
<dbReference type="RefSeq" id="XP_060302004.1">
    <property type="nucleotide sequence ID" value="XM_060443294.1"/>
</dbReference>
<dbReference type="InterPro" id="IPR002575">
    <property type="entry name" value="Aminoglycoside_PTrfase"/>
</dbReference>
<dbReference type="InterPro" id="IPR011009">
    <property type="entry name" value="Kinase-like_dom_sf"/>
</dbReference>
<name>A0AA40BF56_9PEZI</name>
<reference evidence="2" key="1">
    <citation type="submission" date="2023-06" db="EMBL/GenBank/DDBJ databases">
        <title>Genome-scale phylogeny and comparative genomics of the fungal order Sordariales.</title>
        <authorList>
            <consortium name="Lawrence Berkeley National Laboratory"/>
            <person name="Hensen N."/>
            <person name="Bonometti L."/>
            <person name="Westerberg I."/>
            <person name="Brannstrom I.O."/>
            <person name="Guillou S."/>
            <person name="Cros-Aarteil S."/>
            <person name="Calhoun S."/>
            <person name="Haridas S."/>
            <person name="Kuo A."/>
            <person name="Mondo S."/>
            <person name="Pangilinan J."/>
            <person name="Riley R."/>
            <person name="LaButti K."/>
            <person name="Andreopoulos B."/>
            <person name="Lipzen A."/>
            <person name="Chen C."/>
            <person name="Yanf M."/>
            <person name="Daum C."/>
            <person name="Ng V."/>
            <person name="Clum A."/>
            <person name="Steindorff A."/>
            <person name="Ohm R."/>
            <person name="Martin F."/>
            <person name="Silar P."/>
            <person name="Natvig D."/>
            <person name="Lalanne C."/>
            <person name="Gautier V."/>
            <person name="Ament-velasquez S.L."/>
            <person name="Kruys A."/>
            <person name="Hutchinson M.I."/>
            <person name="Powell A.J."/>
            <person name="Barry K."/>
            <person name="Miller A.N."/>
            <person name="Grigoriev I.V."/>
            <person name="Debuchy R."/>
            <person name="Gladieux P."/>
            <person name="Thoren M.H."/>
            <person name="Johannesson H."/>
        </authorList>
    </citation>
    <scope>NUCLEOTIDE SEQUENCE</scope>
    <source>
        <strain evidence="2">SMH2392-1A</strain>
    </source>
</reference>
<dbReference type="SUPFAM" id="SSF56112">
    <property type="entry name" value="Protein kinase-like (PK-like)"/>
    <property type="match status" value="1"/>
</dbReference>
<accession>A0AA40BF56</accession>
<dbReference type="GO" id="GO:0016301">
    <property type="term" value="F:kinase activity"/>
    <property type="evidence" value="ECO:0007669"/>
    <property type="project" value="UniProtKB-KW"/>
</dbReference>
<feature type="domain" description="Aminoglycoside phosphotransferase" evidence="1">
    <location>
        <begin position="63"/>
        <end position="294"/>
    </location>
</feature>
<protein>
    <submittedName>
        <fullName evidence="2">Kinase-like domain-containing protein</fullName>
    </submittedName>
</protein>
<organism evidence="2 3">
    <name type="scientific">Lasiosphaeria miniovina</name>
    <dbReference type="NCBI Taxonomy" id="1954250"/>
    <lineage>
        <taxon>Eukaryota</taxon>
        <taxon>Fungi</taxon>
        <taxon>Dikarya</taxon>
        <taxon>Ascomycota</taxon>
        <taxon>Pezizomycotina</taxon>
        <taxon>Sordariomycetes</taxon>
        <taxon>Sordariomycetidae</taxon>
        <taxon>Sordariales</taxon>
        <taxon>Lasiosphaeriaceae</taxon>
        <taxon>Lasiosphaeria</taxon>
    </lineage>
</organism>
<evidence type="ECO:0000313" key="2">
    <source>
        <dbReference type="EMBL" id="KAK0733127.1"/>
    </source>
</evidence>
<sequence>MPPSEPAQDVITKQLLEELSKTPYACSSLSEPLATKQGNYVYRGVLIQPVHRPGSNAPAGSVIIKHCTNTATPYQPFEESLLQSLAAFSPSTTGTAVVDVPRLYLFSRLANIQVLEDLTDTAWLRAALFSPTAENLLPQASHAAIGRALGAWLRSFHAWSAAPAQAALRAHMWQHHPARKAKHDFTFGTLLAVLRDFPHLLRGHESTIAAVQDSAAKALEKPSTGDGDGDGDDGWGLVHGDLWSGNILLPKSGWREAPRPDAPPNRVFVIDWEFAQFGHRSCDLGQLVGDLLERSVYNSRGTGVAAMQSVIEGYGDVSDDMAFRTAVYVGVHLVSWYPRRQLKGPRVVAPDVIAAGLAIGRDFVVKGWERDRAFFEGSALAPLFAKR</sequence>
<comment type="caution">
    <text evidence="2">The sequence shown here is derived from an EMBL/GenBank/DDBJ whole genome shotgun (WGS) entry which is preliminary data.</text>
</comment>
<dbReference type="Pfam" id="PF01636">
    <property type="entry name" value="APH"/>
    <property type="match status" value="1"/>
</dbReference>
<proteinExistence type="predicted"/>
<evidence type="ECO:0000259" key="1">
    <source>
        <dbReference type="Pfam" id="PF01636"/>
    </source>
</evidence>
<dbReference type="EMBL" id="JAUIRO010000001">
    <property type="protein sequence ID" value="KAK0733127.1"/>
    <property type="molecule type" value="Genomic_DNA"/>
</dbReference>
<gene>
    <name evidence="2" type="ORF">B0T26DRAFT_736159</name>
</gene>
<keyword evidence="3" id="KW-1185">Reference proteome</keyword>
<keyword evidence="2" id="KW-0418">Kinase</keyword>
<evidence type="ECO:0000313" key="3">
    <source>
        <dbReference type="Proteomes" id="UP001172101"/>
    </source>
</evidence>
<dbReference type="AlphaFoldDB" id="A0AA40BF56"/>
<dbReference type="Proteomes" id="UP001172101">
    <property type="component" value="Unassembled WGS sequence"/>
</dbReference>